<keyword evidence="4 8" id="KW-0812">Transmembrane</keyword>
<protein>
    <recommendedName>
        <fullName evidence="12">Glycosyltransferase family 2 protein</fullName>
    </recommendedName>
</protein>
<dbReference type="InterPro" id="IPR052427">
    <property type="entry name" value="Glycosyltrans_GT2/GT47"/>
</dbReference>
<keyword evidence="6 8" id="KW-0472">Membrane</keyword>
<evidence type="ECO:0000313" key="11">
    <source>
        <dbReference type="Proteomes" id="UP001590950"/>
    </source>
</evidence>
<dbReference type="Proteomes" id="UP001590950">
    <property type="component" value="Unassembled WGS sequence"/>
</dbReference>
<comment type="caution">
    <text evidence="10">The sequence shown here is derived from an EMBL/GenBank/DDBJ whole genome shotgun (WGS) entry which is preliminary data.</text>
</comment>
<feature type="chain" id="PRO_5046581622" description="Glycosyltransferase family 2 protein" evidence="9">
    <location>
        <begin position="20"/>
        <end position="449"/>
    </location>
</feature>
<keyword evidence="9" id="KW-0732">Signal</keyword>
<accession>A0ABR4A3B9</accession>
<keyword evidence="2" id="KW-0328">Glycosyltransferase</keyword>
<dbReference type="Gene3D" id="3.90.550.10">
    <property type="entry name" value="Spore Coat Polysaccharide Biosynthesis Protein SpsA, Chain A"/>
    <property type="match status" value="1"/>
</dbReference>
<dbReference type="SUPFAM" id="SSF53448">
    <property type="entry name" value="Nucleotide-diphospho-sugar transferases"/>
    <property type="match status" value="1"/>
</dbReference>
<feature type="signal peptide" evidence="9">
    <location>
        <begin position="1"/>
        <end position="19"/>
    </location>
</feature>
<gene>
    <name evidence="10" type="ORF">N7G274_007882</name>
</gene>
<evidence type="ECO:0000256" key="8">
    <source>
        <dbReference type="SAM" id="Phobius"/>
    </source>
</evidence>
<dbReference type="PANTHER" id="PTHR47844">
    <property type="entry name" value="SYNTHASE CPS1, PUTATIVE (AFU_ORTHOLOGUE AFUA_7G02500)-RELATED"/>
    <property type="match status" value="1"/>
</dbReference>
<evidence type="ECO:0008006" key="12">
    <source>
        <dbReference type="Google" id="ProtNLM"/>
    </source>
</evidence>
<evidence type="ECO:0000256" key="5">
    <source>
        <dbReference type="ARBA" id="ARBA00022989"/>
    </source>
</evidence>
<evidence type="ECO:0000256" key="6">
    <source>
        <dbReference type="ARBA" id="ARBA00023136"/>
    </source>
</evidence>
<evidence type="ECO:0000256" key="1">
    <source>
        <dbReference type="ARBA" id="ARBA00004370"/>
    </source>
</evidence>
<keyword evidence="11" id="KW-1185">Reference proteome</keyword>
<dbReference type="CDD" id="cd06434">
    <property type="entry name" value="GT2_HAS"/>
    <property type="match status" value="1"/>
</dbReference>
<sequence length="449" mass="52031">MFSTFNLFASLFIYRYLRLVVNLFAFCRLRPIPRPDNPRLTSQDVTVVIPSIEGDGAVLWDTIRSILVTEPFEVILVTINANLTRAKSMIERMGTSKVQVQSVAYPNKRRQMVCALPHIKTDITVFADDDVLWPPKLLPWMLAPLEDEAYGGVGTNQRLRRAEAPNLQQRIYGYLNALYLERRNFDCASCMYMDGGLPCLSGRTVAYRSNILKDEAFIRGFTREEWLGRYQLNADDDNFITRWLVSHDKKIGYQYHKEAEVLTTLEDNPNFVKQCLRWSRSNWRSNITSMFCDRHVWRKQPWSTYAVHQTTLLQWAFLWDCLLLYLYLTSTEVWSPESQLLGLTALLSWMLMSKFVKLLGHYIRYPVDLLLLPISIIFGYLHGLIKAKAMLSLNVTAWGTRDGADDDDAYRMIRVSRKQQEAGYASMPEEVDSGRGEKCEHNYGLPYHV</sequence>
<evidence type="ECO:0000256" key="9">
    <source>
        <dbReference type="SAM" id="SignalP"/>
    </source>
</evidence>
<evidence type="ECO:0000256" key="7">
    <source>
        <dbReference type="ARBA" id="ARBA00023180"/>
    </source>
</evidence>
<proteinExistence type="predicted"/>
<evidence type="ECO:0000313" key="10">
    <source>
        <dbReference type="EMBL" id="KAL2039214.1"/>
    </source>
</evidence>
<keyword evidence="3" id="KW-0808">Transferase</keyword>
<keyword evidence="5 8" id="KW-1133">Transmembrane helix</keyword>
<evidence type="ECO:0000256" key="4">
    <source>
        <dbReference type="ARBA" id="ARBA00022692"/>
    </source>
</evidence>
<reference evidence="10 11" key="1">
    <citation type="submission" date="2024-09" db="EMBL/GenBank/DDBJ databases">
        <title>Rethinking Asexuality: The Enigmatic Case of Functional Sexual Genes in Lepraria (Stereocaulaceae).</title>
        <authorList>
            <person name="Doellman M."/>
            <person name="Sun Y."/>
            <person name="Barcenas-Pena A."/>
            <person name="Lumbsch H.T."/>
            <person name="Grewe F."/>
        </authorList>
    </citation>
    <scope>NUCLEOTIDE SEQUENCE [LARGE SCALE GENOMIC DNA]</scope>
    <source>
        <strain evidence="10 11">Mercado 3170</strain>
    </source>
</reference>
<name>A0ABR4A3B9_9LECA</name>
<comment type="subcellular location">
    <subcellularLocation>
        <location evidence="1">Membrane</location>
    </subcellularLocation>
</comment>
<dbReference type="PANTHER" id="PTHR47844:SF1">
    <property type="entry name" value="EXOSTOSIN-LIKE 2"/>
    <property type="match status" value="1"/>
</dbReference>
<keyword evidence="7" id="KW-0325">Glycoprotein</keyword>
<feature type="transmembrane region" description="Helical" evidence="8">
    <location>
        <begin position="367"/>
        <end position="385"/>
    </location>
</feature>
<organism evidence="10 11">
    <name type="scientific">Stereocaulon virgatum</name>
    <dbReference type="NCBI Taxonomy" id="373712"/>
    <lineage>
        <taxon>Eukaryota</taxon>
        <taxon>Fungi</taxon>
        <taxon>Dikarya</taxon>
        <taxon>Ascomycota</taxon>
        <taxon>Pezizomycotina</taxon>
        <taxon>Lecanoromycetes</taxon>
        <taxon>OSLEUM clade</taxon>
        <taxon>Lecanoromycetidae</taxon>
        <taxon>Lecanorales</taxon>
        <taxon>Lecanorineae</taxon>
        <taxon>Stereocaulaceae</taxon>
        <taxon>Stereocaulon</taxon>
    </lineage>
</organism>
<dbReference type="EMBL" id="JBEFKJ010000026">
    <property type="protein sequence ID" value="KAL2039214.1"/>
    <property type="molecule type" value="Genomic_DNA"/>
</dbReference>
<evidence type="ECO:0000256" key="2">
    <source>
        <dbReference type="ARBA" id="ARBA00022676"/>
    </source>
</evidence>
<dbReference type="InterPro" id="IPR029044">
    <property type="entry name" value="Nucleotide-diphossugar_trans"/>
</dbReference>
<evidence type="ECO:0000256" key="3">
    <source>
        <dbReference type="ARBA" id="ARBA00022679"/>
    </source>
</evidence>
<dbReference type="Pfam" id="PF13641">
    <property type="entry name" value="Glyco_tranf_2_3"/>
    <property type="match status" value="1"/>
</dbReference>